<comment type="subcellular location">
    <subcellularLocation>
        <location evidence="7">Cell membrane</location>
        <topology evidence="7">Multi-pass membrane protein</topology>
    </subcellularLocation>
</comment>
<keyword evidence="4 7" id="KW-1133">Transmembrane helix</keyword>
<dbReference type="GO" id="GO:0051301">
    <property type="term" value="P:cell division"/>
    <property type="evidence" value="ECO:0007669"/>
    <property type="project" value="UniProtKB-UniRule"/>
</dbReference>
<evidence type="ECO:0000313" key="9">
    <source>
        <dbReference type="EMBL" id="SHJ66471.1"/>
    </source>
</evidence>
<dbReference type="GO" id="GO:0005886">
    <property type="term" value="C:plasma membrane"/>
    <property type="evidence" value="ECO:0007669"/>
    <property type="project" value="UniProtKB-SubCell"/>
</dbReference>
<dbReference type="HAMAP" id="MF_00631">
    <property type="entry name" value="CrgA"/>
    <property type="match status" value="1"/>
</dbReference>
<evidence type="ECO:0000256" key="1">
    <source>
        <dbReference type="ARBA" id="ARBA00022475"/>
    </source>
</evidence>
<feature type="compositionally biased region" description="Basic and acidic residues" evidence="8">
    <location>
        <begin position="15"/>
        <end position="31"/>
    </location>
</feature>
<evidence type="ECO:0000256" key="6">
    <source>
        <dbReference type="ARBA" id="ARBA00023306"/>
    </source>
</evidence>
<evidence type="ECO:0000256" key="4">
    <source>
        <dbReference type="ARBA" id="ARBA00022989"/>
    </source>
</evidence>
<evidence type="ECO:0000256" key="2">
    <source>
        <dbReference type="ARBA" id="ARBA00022618"/>
    </source>
</evidence>
<keyword evidence="3 7" id="KW-0812">Transmembrane</keyword>
<organism evidence="9 10">
    <name type="scientific">Tessaracoccus bendigoensis DSM 12906</name>
    <dbReference type="NCBI Taxonomy" id="1123357"/>
    <lineage>
        <taxon>Bacteria</taxon>
        <taxon>Bacillati</taxon>
        <taxon>Actinomycetota</taxon>
        <taxon>Actinomycetes</taxon>
        <taxon>Propionibacteriales</taxon>
        <taxon>Propionibacteriaceae</taxon>
        <taxon>Tessaracoccus</taxon>
    </lineage>
</organism>
<proteinExistence type="inferred from homology"/>
<name>A0A1M6L5I7_9ACTN</name>
<protein>
    <recommendedName>
        <fullName evidence="7">Cell division protein CrgA</fullName>
    </recommendedName>
</protein>
<accession>A0A1M6L5I7</accession>
<evidence type="ECO:0000256" key="5">
    <source>
        <dbReference type="ARBA" id="ARBA00023136"/>
    </source>
</evidence>
<keyword evidence="10" id="KW-1185">Reference proteome</keyword>
<keyword evidence="6 7" id="KW-0131">Cell cycle</keyword>
<feature type="region of interest" description="Disordered" evidence="8">
    <location>
        <begin position="1"/>
        <end position="31"/>
    </location>
</feature>
<comment type="function">
    <text evidence="7">Involved in cell division.</text>
</comment>
<dbReference type="STRING" id="1123357.SAMN02745244_02991"/>
<comment type="similarity">
    <text evidence="7">Belongs to the CrgA family.</text>
</comment>
<dbReference type="Pfam" id="PF06781">
    <property type="entry name" value="CrgA"/>
    <property type="match status" value="1"/>
</dbReference>
<keyword evidence="1 7" id="KW-1003">Cell membrane</keyword>
<evidence type="ECO:0000256" key="8">
    <source>
        <dbReference type="SAM" id="MobiDB-lite"/>
    </source>
</evidence>
<gene>
    <name evidence="7" type="primary">crgA</name>
    <name evidence="9" type="ORF">SAMN02745244_02991</name>
</gene>
<evidence type="ECO:0000256" key="3">
    <source>
        <dbReference type="ARBA" id="ARBA00022692"/>
    </source>
</evidence>
<sequence length="94" mass="10348">MPESKVRNKAAVRKNAKDQAELKEKRQERTRLAPASRNWVPAVFLPVGLLGVVWMVVNSLAGQSIGFMQILGDWNIGIGLGLIVACFAGMTLWK</sequence>
<evidence type="ECO:0000256" key="7">
    <source>
        <dbReference type="HAMAP-Rule" id="MF_00631"/>
    </source>
</evidence>
<dbReference type="RefSeq" id="WP_073189738.1">
    <property type="nucleotide sequence ID" value="NZ_FQZG01000067.1"/>
</dbReference>
<dbReference type="AlphaFoldDB" id="A0A1M6L5I7"/>
<feature type="transmembrane region" description="Helical" evidence="7">
    <location>
        <begin position="74"/>
        <end position="93"/>
    </location>
</feature>
<dbReference type="EMBL" id="FQZG01000067">
    <property type="protein sequence ID" value="SHJ66471.1"/>
    <property type="molecule type" value="Genomic_DNA"/>
</dbReference>
<keyword evidence="2 7" id="KW-0132">Cell division</keyword>
<dbReference type="Proteomes" id="UP000184512">
    <property type="component" value="Unassembled WGS sequence"/>
</dbReference>
<dbReference type="OrthoDB" id="5189646at2"/>
<reference evidence="9 10" key="1">
    <citation type="submission" date="2016-11" db="EMBL/GenBank/DDBJ databases">
        <authorList>
            <person name="Jaros S."/>
            <person name="Januszkiewicz K."/>
            <person name="Wedrychowicz H."/>
        </authorList>
    </citation>
    <scope>NUCLEOTIDE SEQUENCE [LARGE SCALE GENOMIC DNA]</scope>
    <source>
        <strain evidence="9 10">DSM 12906</strain>
    </source>
</reference>
<dbReference type="InterPro" id="IPR009619">
    <property type="entry name" value="CrgA"/>
</dbReference>
<evidence type="ECO:0000313" key="10">
    <source>
        <dbReference type="Proteomes" id="UP000184512"/>
    </source>
</evidence>
<feature type="transmembrane region" description="Helical" evidence="7">
    <location>
        <begin position="39"/>
        <end position="62"/>
    </location>
</feature>
<keyword evidence="5 7" id="KW-0472">Membrane</keyword>